<organism evidence="2 3">
    <name type="scientific">Micromonospora craniellae</name>
    <dbReference type="NCBI Taxonomy" id="2294034"/>
    <lineage>
        <taxon>Bacteria</taxon>
        <taxon>Bacillati</taxon>
        <taxon>Actinomycetota</taxon>
        <taxon>Actinomycetes</taxon>
        <taxon>Micromonosporales</taxon>
        <taxon>Micromonosporaceae</taxon>
        <taxon>Micromonospora</taxon>
    </lineage>
</organism>
<dbReference type="RefSeq" id="WP_117228842.1">
    <property type="nucleotide sequence ID" value="NZ_CP061725.1"/>
</dbReference>
<proteinExistence type="predicted"/>
<dbReference type="OrthoDB" id="4211860at2"/>
<gene>
    <name evidence="2" type="ORF">D0Q02_16270</name>
</gene>
<keyword evidence="1" id="KW-0472">Membrane</keyword>
<keyword evidence="3" id="KW-1185">Reference proteome</keyword>
<feature type="transmembrane region" description="Helical" evidence="1">
    <location>
        <begin position="95"/>
        <end position="118"/>
    </location>
</feature>
<feature type="transmembrane region" description="Helical" evidence="1">
    <location>
        <begin position="51"/>
        <end position="74"/>
    </location>
</feature>
<evidence type="ECO:0000313" key="2">
    <source>
        <dbReference type="EMBL" id="RFS45451.1"/>
    </source>
</evidence>
<comment type="caution">
    <text evidence="2">The sequence shown here is derived from an EMBL/GenBank/DDBJ whole genome shotgun (WGS) entry which is preliminary data.</text>
</comment>
<protein>
    <submittedName>
        <fullName evidence="2">DUF624 domain-containing protein</fullName>
    </submittedName>
</protein>
<sequence length="239" mass="25318">MSAVARREFGDGPLSRGAALIYTLLVVEVLLLVCAAPGLVALFALERHPSNLPLVALCAVPLGPALSAALYTLHHQRLDLTDLHPWRLFWRGYRANLVGALLVWAPTLVWLTVIAVNLANLSAAGVPGWWVVPLVTVGVGVAVVGLHALVITSLFAFRLRDVLRLAGYFVLRTPVVAVGTTLLLVAATALTLVASEAATAALGSLLALALVRGAAPMTDMVREEFVRSVRKGPFLTSRA</sequence>
<accession>A0A372FXC3</accession>
<dbReference type="Pfam" id="PF04854">
    <property type="entry name" value="DUF624"/>
    <property type="match status" value="1"/>
</dbReference>
<reference evidence="2 3" key="1">
    <citation type="submission" date="2018-08" db="EMBL/GenBank/DDBJ databases">
        <title>Verrucosispora craniellae sp. nov., isolated from a marine sponge in the South China Sea.</title>
        <authorList>
            <person name="Li L."/>
            <person name="Lin H.W."/>
        </authorList>
    </citation>
    <scope>NUCLEOTIDE SEQUENCE [LARGE SCALE GENOMIC DNA]</scope>
    <source>
        <strain evidence="2 3">LHW63014</strain>
    </source>
</reference>
<dbReference type="EMBL" id="QVFU01000016">
    <property type="protein sequence ID" value="RFS45451.1"/>
    <property type="molecule type" value="Genomic_DNA"/>
</dbReference>
<feature type="transmembrane region" description="Helical" evidence="1">
    <location>
        <begin position="20"/>
        <end position="45"/>
    </location>
</feature>
<feature type="transmembrane region" description="Helical" evidence="1">
    <location>
        <begin position="130"/>
        <end position="157"/>
    </location>
</feature>
<feature type="transmembrane region" description="Helical" evidence="1">
    <location>
        <begin position="169"/>
        <end position="191"/>
    </location>
</feature>
<name>A0A372FXC3_9ACTN</name>
<evidence type="ECO:0000313" key="3">
    <source>
        <dbReference type="Proteomes" id="UP000262621"/>
    </source>
</evidence>
<keyword evidence="1" id="KW-0812">Transmembrane</keyword>
<keyword evidence="1" id="KW-1133">Transmembrane helix</keyword>
<dbReference type="AlphaFoldDB" id="A0A372FXC3"/>
<evidence type="ECO:0000256" key="1">
    <source>
        <dbReference type="SAM" id="Phobius"/>
    </source>
</evidence>
<feature type="transmembrane region" description="Helical" evidence="1">
    <location>
        <begin position="197"/>
        <end position="215"/>
    </location>
</feature>
<dbReference type="Proteomes" id="UP000262621">
    <property type="component" value="Unassembled WGS sequence"/>
</dbReference>
<dbReference type="InterPro" id="IPR006938">
    <property type="entry name" value="DUF624"/>
</dbReference>